<feature type="region of interest" description="Disordered" evidence="1">
    <location>
        <begin position="148"/>
        <end position="169"/>
    </location>
</feature>
<dbReference type="EMBL" id="BGPR01008363">
    <property type="protein sequence ID" value="GBN33329.1"/>
    <property type="molecule type" value="Genomic_DNA"/>
</dbReference>
<dbReference type="AlphaFoldDB" id="A0A4Y2N3S8"/>
<gene>
    <name evidence="2" type="ORF">AVEN_182741_1</name>
</gene>
<protein>
    <submittedName>
        <fullName evidence="2">Uncharacterized protein</fullName>
    </submittedName>
</protein>
<feature type="compositionally biased region" description="Low complexity" evidence="1">
    <location>
        <begin position="1"/>
        <end position="10"/>
    </location>
</feature>
<evidence type="ECO:0000313" key="3">
    <source>
        <dbReference type="Proteomes" id="UP000499080"/>
    </source>
</evidence>
<feature type="region of interest" description="Disordered" evidence="1">
    <location>
        <begin position="1"/>
        <end position="32"/>
    </location>
</feature>
<feature type="compositionally biased region" description="Polar residues" evidence="1">
    <location>
        <begin position="20"/>
        <end position="30"/>
    </location>
</feature>
<evidence type="ECO:0000256" key="1">
    <source>
        <dbReference type="SAM" id="MobiDB-lite"/>
    </source>
</evidence>
<keyword evidence="3" id="KW-1185">Reference proteome</keyword>
<accession>A0A4Y2N3S8</accession>
<organism evidence="2 3">
    <name type="scientific">Araneus ventricosus</name>
    <name type="common">Orbweaver spider</name>
    <name type="synonym">Epeira ventricosa</name>
    <dbReference type="NCBI Taxonomy" id="182803"/>
    <lineage>
        <taxon>Eukaryota</taxon>
        <taxon>Metazoa</taxon>
        <taxon>Ecdysozoa</taxon>
        <taxon>Arthropoda</taxon>
        <taxon>Chelicerata</taxon>
        <taxon>Arachnida</taxon>
        <taxon>Araneae</taxon>
        <taxon>Araneomorphae</taxon>
        <taxon>Entelegynae</taxon>
        <taxon>Araneoidea</taxon>
        <taxon>Araneidae</taxon>
        <taxon>Araneus</taxon>
    </lineage>
</organism>
<dbReference type="Proteomes" id="UP000499080">
    <property type="component" value="Unassembled WGS sequence"/>
</dbReference>
<proteinExistence type="predicted"/>
<name>A0A4Y2N3S8_ARAVE</name>
<sequence length="169" mass="18974">MFLRESQQEIQQERRAVTHGKSTAVETNPFGNDLDCQNSNRSINQIQSNRSIKSKITYHPVKESRFTCTETGKSMPRPDAAELVRKMTDLIPLSASMNNIYSTNILNMEILQHATILADLKAVIDFELFPTAYEQAISSKRIAAVSIDSPPGDYRVTPPSRHLDKLPNA</sequence>
<evidence type="ECO:0000313" key="2">
    <source>
        <dbReference type="EMBL" id="GBN33329.1"/>
    </source>
</evidence>
<comment type="caution">
    <text evidence="2">The sequence shown here is derived from an EMBL/GenBank/DDBJ whole genome shotgun (WGS) entry which is preliminary data.</text>
</comment>
<reference evidence="2 3" key="1">
    <citation type="journal article" date="2019" name="Sci. Rep.">
        <title>Orb-weaving spider Araneus ventricosus genome elucidates the spidroin gene catalogue.</title>
        <authorList>
            <person name="Kono N."/>
            <person name="Nakamura H."/>
            <person name="Ohtoshi R."/>
            <person name="Moran D.A.P."/>
            <person name="Shinohara A."/>
            <person name="Yoshida Y."/>
            <person name="Fujiwara M."/>
            <person name="Mori M."/>
            <person name="Tomita M."/>
            <person name="Arakawa K."/>
        </authorList>
    </citation>
    <scope>NUCLEOTIDE SEQUENCE [LARGE SCALE GENOMIC DNA]</scope>
</reference>